<reference evidence="4" key="1">
    <citation type="submission" date="2020-03" db="EMBL/GenBank/DDBJ databases">
        <title>Site-based positive gene gene selection in Geosmithia morbida across the United States reveals a broad range of putative effectors and factors for local host and environmental adapation.</title>
        <authorList>
            <person name="Onufrak A."/>
            <person name="Murdoch R.W."/>
            <person name="Gazis R."/>
            <person name="Huff M."/>
            <person name="Staton M."/>
            <person name="Klingeman W."/>
            <person name="Hadziabdic D."/>
        </authorList>
    </citation>
    <scope>NUCLEOTIDE SEQUENCE</scope>
    <source>
        <strain evidence="4">1262</strain>
    </source>
</reference>
<feature type="region of interest" description="Disordered" evidence="1">
    <location>
        <begin position="129"/>
        <end position="186"/>
    </location>
</feature>
<feature type="compositionally biased region" description="Low complexity" evidence="1">
    <location>
        <begin position="395"/>
        <end position="408"/>
    </location>
</feature>
<gene>
    <name evidence="4" type="ORF">GMORB2_1200</name>
</gene>
<evidence type="ECO:0000256" key="1">
    <source>
        <dbReference type="SAM" id="MobiDB-lite"/>
    </source>
</evidence>
<dbReference type="EMBL" id="JAANYQ010000002">
    <property type="protein sequence ID" value="KAF4125954.1"/>
    <property type="molecule type" value="Genomic_DNA"/>
</dbReference>
<evidence type="ECO:0000313" key="4">
    <source>
        <dbReference type="EMBL" id="KAF4125954.1"/>
    </source>
</evidence>
<feature type="compositionally biased region" description="Polar residues" evidence="1">
    <location>
        <begin position="236"/>
        <end position="246"/>
    </location>
</feature>
<protein>
    <submittedName>
        <fullName evidence="4">RAVE protein 1 C terminal</fullName>
    </submittedName>
</protein>
<feature type="compositionally biased region" description="Polar residues" evidence="1">
    <location>
        <begin position="374"/>
        <end position="394"/>
    </location>
</feature>
<dbReference type="InterPro" id="IPR052208">
    <property type="entry name" value="DmX-like/RAVE_component"/>
</dbReference>
<evidence type="ECO:0000259" key="2">
    <source>
        <dbReference type="Pfam" id="PF08457"/>
    </source>
</evidence>
<dbReference type="Pfam" id="PF12234">
    <property type="entry name" value="Rav1p_C"/>
    <property type="match status" value="1"/>
</dbReference>
<dbReference type="InterPro" id="IPR036322">
    <property type="entry name" value="WD40_repeat_dom_sf"/>
</dbReference>
<feature type="domain" description="Sfi1 spindle body" evidence="2">
    <location>
        <begin position="414"/>
        <end position="644"/>
    </location>
</feature>
<comment type="caution">
    <text evidence="4">The sequence shown here is derived from an EMBL/GenBank/DDBJ whole genome shotgun (WGS) entry which is preliminary data.</text>
</comment>
<feature type="domain" description="RAVE complex protein Rav1 C-terminal" evidence="3">
    <location>
        <begin position="1727"/>
        <end position="2361"/>
    </location>
</feature>
<sequence>AYLYNVARPNTSAPPSEDGQISVTSWPRSVHDPYYSNEDIGVLHAIVTAAQEQIEATPEPKPLPVAALFKAYDEILPQYGIDPDSDQHLSALVFRIGGEVSGGTLTQKFQAILSRMGIVLEFDENTTASIEHSPSLDQSASPSTRSLSPPPQSLKTNVFANKKPGSIPRIRGPATKSPQGSENWPGFQEHDAALFRSSPGPQKILEFAQRATLSSVMNRWRNAARQAQRGRSNASLATPTRRSTQAAPDPRPQLPREDEAEDFADVKSHDVRNSQPKHEAVAAVGQIDDNQGPVPRPSLVSSVGQWRISVPNQEIPDIPKGIPSHEQPDDSSMHPPEVHDSPPRPRPALISRSEAPLAPIEIDKHRSPEAPKAASSTPGNTTSSITPQRQPSPDNNNNNNNNNNNSNSAQQDALKAMEERLMMRATRAREIYIASQVFNHWADKTARRLEREAVARRHMIRFRCFRGWGNIPSTRAPVVDNLRVATAAQKLKRAVAENEAQLRLVASAASQAYHLKLVQKALNRWTCHILEQFSQQKAADQNRRKTWSKWLMRAYDGAEVMSTVEFHRRQANETKVLIRWLAQAERGASRQSAASEIGSSHQCFRCLGNWWNEAEANRKAQAYQQYCLMLRADYYFDIWNLQARADAFKWRCQYQSVSRVVNYWAEQSQIHNQAQAKAQRIFEYDTKIRSLHYLEHPGQNLMDLQTLEDRACLYIRSTRLLAIFDKTITRRKSEEKEALKRYLMMRYQQVSREKRKRNFFAALDHWKEAAALGQQLSSTAETFRAGQEYACLAASADAWSSKALGSQKKHYKAQLYHAQSWLGVWNAVSVDNEERTINVQSLWAARKHRQYQKVWSISTLQRNSQLHMASALSQRHDRDKCSRVFQNWKQRSNKGKNVTFEPFEAQSSRPTRFGSSSILRNNWRASSARRPPFSRREDTPIPGPIDTPTRWTGKLFPMGSVMSAGPMPAVEEAEEDQRTPLSIVGGDALSPTRSKVARGRPTLPSTTPRAPVPAHLERVFRPRPSQLYTFSQDRSGTPRNHQQNQSSRPLARNAESTAQSAGIGQGNEHANTVRNLSRSVTVDRTRTGINLPDPSFTSPDPLTLNCGFWRCAQVLKLGSMSAVLPGKPQSRLQGLATGCWDTRHIIIYITGNALTILRDPRTIIQTIYDDDETSLEAVAFDESTGKIACCTSTQIRVYKPLGLQESTLKWALELAFNVPHTTPDTPCTLSWGSSEELLLGTDWLSLYATRGEAACLWERELPSPVKSASLSYDSAYIVSLGYHDRLPKVWRRLAYGADEVRFDMAYLRHPSIVSSARWRKPYHVEQAVENVLYTLCTDAAVRIWTPTETPDGQHWRRWGRVDVGASIHNGQSEAHDVQLAFMIDSRDFIPSVERAVQDRMTDDSVVDDVALEHLVAVARKNPEICIAVDSYGLLSAWAFENLSSSTSDSPGIFQIAQIRSRQLESLSGFLSLRNLPHVEIQTYCDKSTGRLNILLHSFDGRIGVFTANIADLLDPTTNDKRLSLETIWSGHSASIKKMVRNFSGRAVVSRTRDGENIVWNHTRSKSNGSSPTLSRRCIVPGTKNVHRISVIRKGRFVVFLQEDSVTLWDCRSETATSLGECPYETSGKPLCLILLPRPNVKDYTTAHIAMVTSEGCGIVWEVKLPPYYDYPISTSGAGIKEFCHLELKGVEDLAYVLPVDPAGGAPVVHGPLDLFARDVAISYTHSGRVDFWTVRVDLERRHVQWLSTSSTETGFPDPALASGSMLKKAALVNSTRSRLTIWDIGGARLEFDEDYDTHNVIQDLDWTSTPDSQSILAVGFQYKVVLLSQMRFDYLNKGPAWAPIRSIEIRDLTPHPIGDSTWLSDGHLVIGAGNQMFVHDRSADGTDQLIANTRLPHNKDGTWDLFEAVSRFNGPLPVFHPQFVSQCILSGKHTLVRRVLIALYRTLKYHIAGEYLDDYLGLDVQEFYNGAGQTSRARDRSNGAYFNGNFDGDEEEETFTEEIAVAINEKLTKISIPQLSGHEQIQLADIIECAAFVERQRRSMDENGARFMLFVRQNALRKRHNSDLHISWREINWAYHSNSQDILTDFVSRQNHGSMLWEHARESGIFMWLSDTNAVRAQFEIIARNEYTKSEDKSPVDCSLFYLALRKKAVLQGLWRMAAWNKEQAATQKLLANNFDDPKWTKTALKNAYALLGKRRFAYAAAFFLLGNNLEGAVDICLHQMKDMQLGVAVARVYEGDDGPVLRKVLQETILPQAAQEGNRWLASWVFWMLGRKDMAVRALVTPVYTLIETPNSLDLTSRLFLTDDPALVVLYSQLRQQTLSTLRGASKVTPKAEWEFVLHSAKLYDRMGCDLLGLDLVRNWEFQKPAATGFGGEPNPLTLLQRRSSLVVDDRPADLRKSNAWGVESEKPKATPTTFEEPDAGSLLDSFGF</sequence>
<dbReference type="RefSeq" id="XP_035324606.1">
    <property type="nucleotide sequence ID" value="XM_035463182.1"/>
</dbReference>
<dbReference type="InterPro" id="IPR015943">
    <property type="entry name" value="WD40/YVTN_repeat-like_dom_sf"/>
</dbReference>
<dbReference type="GO" id="GO:0043291">
    <property type="term" value="C:RAVE complex"/>
    <property type="evidence" value="ECO:0007669"/>
    <property type="project" value="TreeGrafter"/>
</dbReference>
<dbReference type="Proteomes" id="UP000749293">
    <property type="component" value="Unassembled WGS sequence"/>
</dbReference>
<feature type="region of interest" description="Disordered" evidence="1">
    <location>
        <begin position="972"/>
        <end position="1096"/>
    </location>
</feature>
<dbReference type="Gene3D" id="2.130.10.10">
    <property type="entry name" value="YVTN repeat-like/Quinoprotein amine dehydrogenase"/>
    <property type="match status" value="1"/>
</dbReference>
<keyword evidence="5" id="KW-1185">Reference proteome</keyword>
<feature type="compositionally biased region" description="Low complexity" evidence="1">
    <location>
        <begin position="223"/>
        <end position="235"/>
    </location>
</feature>
<feature type="non-terminal residue" evidence="4">
    <location>
        <position position="1"/>
    </location>
</feature>
<dbReference type="PANTHER" id="PTHR13950">
    <property type="entry name" value="RABCONNECTIN-RELATED"/>
    <property type="match status" value="1"/>
</dbReference>
<proteinExistence type="predicted"/>
<dbReference type="GO" id="GO:0007035">
    <property type="term" value="P:vacuolar acidification"/>
    <property type="evidence" value="ECO:0007669"/>
    <property type="project" value="TreeGrafter"/>
</dbReference>
<feature type="region of interest" description="Disordered" evidence="1">
    <location>
        <begin position="903"/>
        <end position="951"/>
    </location>
</feature>
<dbReference type="InterPro" id="IPR022033">
    <property type="entry name" value="Rav1p_C"/>
</dbReference>
<organism evidence="4 5">
    <name type="scientific">Geosmithia morbida</name>
    <dbReference type="NCBI Taxonomy" id="1094350"/>
    <lineage>
        <taxon>Eukaryota</taxon>
        <taxon>Fungi</taxon>
        <taxon>Dikarya</taxon>
        <taxon>Ascomycota</taxon>
        <taxon>Pezizomycotina</taxon>
        <taxon>Sordariomycetes</taxon>
        <taxon>Hypocreomycetidae</taxon>
        <taxon>Hypocreales</taxon>
        <taxon>Bionectriaceae</taxon>
        <taxon>Geosmithia</taxon>
    </lineage>
</organism>
<name>A0A9P4Z3H7_9HYPO</name>
<dbReference type="OrthoDB" id="342131at2759"/>
<dbReference type="InterPro" id="IPR013665">
    <property type="entry name" value="Sfi1_dom"/>
</dbReference>
<feature type="region of interest" description="Disordered" evidence="1">
    <location>
        <begin position="223"/>
        <end position="257"/>
    </location>
</feature>
<evidence type="ECO:0000313" key="5">
    <source>
        <dbReference type="Proteomes" id="UP000749293"/>
    </source>
</evidence>
<feature type="compositionally biased region" description="Polar residues" evidence="1">
    <location>
        <begin position="1026"/>
        <end position="1080"/>
    </location>
</feature>
<dbReference type="PANTHER" id="PTHR13950:SF9">
    <property type="entry name" value="RABCONNECTIN-3A"/>
    <property type="match status" value="1"/>
</dbReference>
<evidence type="ECO:0000259" key="3">
    <source>
        <dbReference type="Pfam" id="PF12234"/>
    </source>
</evidence>
<dbReference type="SUPFAM" id="SSF50978">
    <property type="entry name" value="WD40 repeat-like"/>
    <property type="match status" value="1"/>
</dbReference>
<dbReference type="GeneID" id="55967430"/>
<feature type="compositionally biased region" description="Polar residues" evidence="1">
    <location>
        <begin position="905"/>
        <end position="920"/>
    </location>
</feature>
<feature type="compositionally biased region" description="Polar residues" evidence="1">
    <location>
        <begin position="129"/>
        <end position="159"/>
    </location>
</feature>
<accession>A0A9P4Z3H7</accession>
<feature type="compositionally biased region" description="Basic and acidic residues" evidence="1">
    <location>
        <begin position="326"/>
        <end position="343"/>
    </location>
</feature>
<feature type="region of interest" description="Disordered" evidence="1">
    <location>
        <begin position="312"/>
        <end position="412"/>
    </location>
</feature>
<dbReference type="Pfam" id="PF08457">
    <property type="entry name" value="Sfi1"/>
    <property type="match status" value="1"/>
</dbReference>
<feature type="region of interest" description="Disordered" evidence="1">
    <location>
        <begin position="2403"/>
        <end position="2434"/>
    </location>
</feature>